<evidence type="ECO:0000313" key="5">
    <source>
        <dbReference type="Proteomes" id="UP000284706"/>
    </source>
</evidence>
<comment type="caution">
    <text evidence="4">The sequence shown here is derived from an EMBL/GenBank/DDBJ whole genome shotgun (WGS) entry which is preliminary data.</text>
</comment>
<dbReference type="Pfam" id="PF01285">
    <property type="entry name" value="TEA"/>
    <property type="match status" value="1"/>
</dbReference>
<protein>
    <recommendedName>
        <fullName evidence="3">TEA domain-containing protein</fullName>
    </recommendedName>
</protein>
<dbReference type="Proteomes" id="UP000284706">
    <property type="component" value="Unassembled WGS sequence"/>
</dbReference>
<dbReference type="GO" id="GO:0003700">
    <property type="term" value="F:DNA-binding transcription factor activity"/>
    <property type="evidence" value="ECO:0007669"/>
    <property type="project" value="InterPro"/>
</dbReference>
<comment type="similarity">
    <text evidence="1">Belongs to the TEC1 family.</text>
</comment>
<dbReference type="Gene3D" id="6.10.20.40">
    <property type="entry name" value="TEA/ATTS domain"/>
    <property type="match status" value="1"/>
</dbReference>
<evidence type="ECO:0000259" key="3">
    <source>
        <dbReference type="PROSITE" id="PS51088"/>
    </source>
</evidence>
<gene>
    <name evidence="4" type="ORF">CVT26_008424</name>
</gene>
<dbReference type="InterPro" id="IPR000818">
    <property type="entry name" value="TEA/ATTS_dom"/>
</dbReference>
<evidence type="ECO:0000313" key="4">
    <source>
        <dbReference type="EMBL" id="PPR01873.1"/>
    </source>
</evidence>
<dbReference type="AlphaFoldDB" id="A0A409YFT5"/>
<keyword evidence="5" id="KW-1185">Reference proteome</keyword>
<dbReference type="InParanoid" id="A0A409YFT5"/>
<proteinExistence type="inferred from homology"/>
<dbReference type="OrthoDB" id="10006572at2759"/>
<evidence type="ECO:0000256" key="1">
    <source>
        <dbReference type="ARBA" id="ARBA00008421"/>
    </source>
</evidence>
<dbReference type="SMART" id="SM00426">
    <property type="entry name" value="TEA"/>
    <property type="match status" value="1"/>
</dbReference>
<evidence type="ECO:0000256" key="2">
    <source>
        <dbReference type="PROSITE-ProRule" id="PRU00505"/>
    </source>
</evidence>
<sequence length="705" mass="76255">MPSKAEPIGELGAGRLGNFCPYYSGSAFRAANKLRAGGGLTFAEFQKASRHSKPIRWLGFLPSPVIVTEFEDLPLRQKRLRERKNPIGTKPPSVFDSTMIQTMHWARRTYAPAAASGQPSIWSYVAPLRRSALQVVALIHATIQWSRIDSFWIGIGLDHVNKGSGCDRDFSTPPIATQSDKTGRRSYKMMRSAESENLKAKKEPVWPPVCEDALLEGLRLYKPVSKSGRPLRRFVKRNVFIALHIFRKTGKRRTAKQVGSRLQQISESSRDEESYKVDTVKRLITNRDFPADEIFSEVDPNLEISSGPSTPSVLTPSTEYPDPSLTIGMGSLDFCSDMGMGSFHSIEPLSLTAVDFDFDSGSSPHALSPLNIPDAGFGLGVPSPPSESMSLLVELLSATCPAGVSAQLGLDADITPHSVDIILSLNITTTTSSSSISSSESSTSSSSSHINARKLSDIPFTSLFSQPPTLTLVSPLLSVEKAYFGTFGVYLDAASPVHSEMVTVVAEPTTAEECTGSEVVWRTRMVPGLWASLCSSPDLDRYTIVLDISELPSTSSDCTEITSTLSVAFNMKETSPLPLSSVSTLSSSSSSLATQPSSSGSLAQQDASLLLHQPDTFSTLVQPPSAYMLDGVSDASMSMPMPMPIPSPTASFPTDPGNSRMHAWLESTCSFQPGYNNYGVGVVDQGLSLERHYFEGLDGFGVPRY</sequence>
<dbReference type="STRING" id="231916.A0A409YFT5"/>
<dbReference type="InterPro" id="IPR038096">
    <property type="entry name" value="TEA/ATTS_sf"/>
</dbReference>
<feature type="domain" description="TEA" evidence="3">
    <location>
        <begin position="199"/>
        <end position="272"/>
    </location>
</feature>
<accession>A0A409YFT5</accession>
<reference evidence="4 5" key="1">
    <citation type="journal article" date="2018" name="Evol. Lett.">
        <title>Horizontal gene cluster transfer increased hallucinogenic mushroom diversity.</title>
        <authorList>
            <person name="Reynolds H.T."/>
            <person name="Vijayakumar V."/>
            <person name="Gluck-Thaler E."/>
            <person name="Korotkin H.B."/>
            <person name="Matheny P.B."/>
            <person name="Slot J.C."/>
        </authorList>
    </citation>
    <scope>NUCLEOTIDE SEQUENCE [LARGE SCALE GENOMIC DNA]</scope>
    <source>
        <strain evidence="4 5">SRW20</strain>
    </source>
</reference>
<dbReference type="EMBL" id="NHYE01000895">
    <property type="protein sequence ID" value="PPR01873.1"/>
    <property type="molecule type" value="Genomic_DNA"/>
</dbReference>
<name>A0A409YFT5_9AGAR</name>
<feature type="DNA-binding region" description="TEA" evidence="2">
    <location>
        <begin position="199"/>
        <end position="272"/>
    </location>
</feature>
<dbReference type="PROSITE" id="PS51088">
    <property type="entry name" value="TEA_2"/>
    <property type="match status" value="1"/>
</dbReference>
<organism evidence="4 5">
    <name type="scientific">Gymnopilus dilepis</name>
    <dbReference type="NCBI Taxonomy" id="231916"/>
    <lineage>
        <taxon>Eukaryota</taxon>
        <taxon>Fungi</taxon>
        <taxon>Dikarya</taxon>
        <taxon>Basidiomycota</taxon>
        <taxon>Agaricomycotina</taxon>
        <taxon>Agaricomycetes</taxon>
        <taxon>Agaricomycetidae</taxon>
        <taxon>Agaricales</taxon>
        <taxon>Agaricineae</taxon>
        <taxon>Hymenogastraceae</taxon>
        <taxon>Gymnopilus</taxon>
    </lineage>
</organism>